<evidence type="ECO:0000256" key="1">
    <source>
        <dbReference type="SAM" id="MobiDB-lite"/>
    </source>
</evidence>
<dbReference type="Gene3D" id="3.90.1680.10">
    <property type="entry name" value="SOS response associated peptidase-like"/>
    <property type="match status" value="1"/>
</dbReference>
<keyword evidence="3" id="KW-1185">Reference proteome</keyword>
<protein>
    <submittedName>
        <fullName evidence="2">SOS response-associated peptidase</fullName>
    </submittedName>
</protein>
<accession>A0A6I4IY08</accession>
<evidence type="ECO:0000313" key="3">
    <source>
        <dbReference type="Proteomes" id="UP000441389"/>
    </source>
</evidence>
<organism evidence="2 3">
    <name type="scientific">Sphingomonas horti</name>
    <dbReference type="NCBI Taxonomy" id="2682842"/>
    <lineage>
        <taxon>Bacteria</taxon>
        <taxon>Pseudomonadati</taxon>
        <taxon>Pseudomonadota</taxon>
        <taxon>Alphaproteobacteria</taxon>
        <taxon>Sphingomonadales</taxon>
        <taxon>Sphingomonadaceae</taxon>
        <taxon>Sphingomonas</taxon>
    </lineage>
</organism>
<dbReference type="GO" id="GO:0003697">
    <property type="term" value="F:single-stranded DNA binding"/>
    <property type="evidence" value="ECO:0007669"/>
    <property type="project" value="InterPro"/>
</dbReference>
<dbReference type="GO" id="GO:0106300">
    <property type="term" value="P:protein-DNA covalent cross-linking repair"/>
    <property type="evidence" value="ECO:0007669"/>
    <property type="project" value="InterPro"/>
</dbReference>
<dbReference type="Proteomes" id="UP000441389">
    <property type="component" value="Unassembled WGS sequence"/>
</dbReference>
<dbReference type="InterPro" id="IPR003738">
    <property type="entry name" value="SRAP"/>
</dbReference>
<dbReference type="EMBL" id="WQMS01000004">
    <property type="protein sequence ID" value="MVO76995.1"/>
    <property type="molecule type" value="Genomic_DNA"/>
</dbReference>
<feature type="compositionally biased region" description="Basic and acidic residues" evidence="1">
    <location>
        <begin position="1"/>
        <end position="11"/>
    </location>
</feature>
<proteinExistence type="predicted"/>
<evidence type="ECO:0000313" key="2">
    <source>
        <dbReference type="EMBL" id="MVO76995.1"/>
    </source>
</evidence>
<dbReference type="Pfam" id="PF02586">
    <property type="entry name" value="SRAP"/>
    <property type="match status" value="1"/>
</dbReference>
<sequence>MSRVADVHSAAERGAPSTRAARAASGYPSNRTSHAERIGEPGAVIRHGHDGLEMVNLRWGFEPLEPTGRPGAALRSEGRSFPTNRCLVPASEVYLPFDGRRYRVSLVDGDWFYFAGIWRPASRTWPASYAVLTIAAGEDVRPLRERQNAVILRKDRTAWLEGGDEGLLRPLPKGTFRVERADSDPRQGHLI</sequence>
<comment type="caution">
    <text evidence="2">The sequence shown here is derived from an EMBL/GenBank/DDBJ whole genome shotgun (WGS) entry which is preliminary data.</text>
</comment>
<feature type="region of interest" description="Disordered" evidence="1">
    <location>
        <begin position="1"/>
        <end position="39"/>
    </location>
</feature>
<gene>
    <name evidence="2" type="ORF">GON01_03460</name>
</gene>
<reference evidence="2 3" key="1">
    <citation type="submission" date="2019-12" db="EMBL/GenBank/DDBJ databases">
        <authorList>
            <person name="Huq M.A."/>
        </authorList>
    </citation>
    <scope>NUCLEOTIDE SEQUENCE [LARGE SCALE GENOMIC DNA]</scope>
    <source>
        <strain evidence="2 3">MAH-20</strain>
    </source>
</reference>
<dbReference type="AlphaFoldDB" id="A0A6I4IY08"/>
<dbReference type="InterPro" id="IPR036590">
    <property type="entry name" value="SRAP-like"/>
</dbReference>
<dbReference type="SUPFAM" id="SSF143081">
    <property type="entry name" value="BB1717-like"/>
    <property type="match status" value="1"/>
</dbReference>
<name>A0A6I4IY08_9SPHN</name>